<evidence type="ECO:0000256" key="1">
    <source>
        <dbReference type="ARBA" id="ARBA00010876"/>
    </source>
</evidence>
<name>A0A4P2Q6U4_SORCE</name>
<dbReference type="PANTHER" id="PTHR21600">
    <property type="entry name" value="MITOCHONDRIAL RNA PSEUDOURIDINE SYNTHASE"/>
    <property type="match status" value="1"/>
</dbReference>
<dbReference type="EC" id="5.4.99.-" evidence="5"/>
<dbReference type="SUPFAM" id="SSF55174">
    <property type="entry name" value="Alpha-L RNA-binding motif"/>
    <property type="match status" value="1"/>
</dbReference>
<dbReference type="AlphaFoldDB" id="A0A4P2Q6U4"/>
<dbReference type="PROSITE" id="PS01129">
    <property type="entry name" value="PSI_RLU"/>
    <property type="match status" value="1"/>
</dbReference>
<dbReference type="SMART" id="SM00363">
    <property type="entry name" value="S4"/>
    <property type="match status" value="1"/>
</dbReference>
<sequence>MAAGAEVLHVRVGEADPRDRLDKLVVHLLERAGRATSRAAVQRWIAAGRVLVDGEPARASIAVRAGADLEIRPEEPPPSGAAAEPEVAVPVVYEDEHLLVIDKPAGLVVHPARGHASGTLVNGLLALPGFARAPADPRDPAGHLRPGIVHRLDRGTSGLLVVAKDEPTREALKERFARHAIEREYVAIVGGEAREATYDTLHGRHPTDRLRFTSWIRDGAGAHGARAPRRAVTHVRVVERLGGAATVVACSLETGRTHQIRVHLAERGGTPILGDPLYGRPPKRPELRAIAEELGRQALHARVLGFIHPVTRAPVRWESPLPADMLDALDRLRRLATRSSI</sequence>
<dbReference type="Gene3D" id="3.30.2350.10">
    <property type="entry name" value="Pseudouridine synthase"/>
    <property type="match status" value="1"/>
</dbReference>
<comment type="catalytic activity">
    <reaction evidence="5">
        <text>a uridine in RNA = a pseudouridine in RNA</text>
        <dbReference type="Rhea" id="RHEA:48348"/>
        <dbReference type="Rhea" id="RHEA-COMP:12068"/>
        <dbReference type="Rhea" id="RHEA-COMP:12069"/>
        <dbReference type="ChEBI" id="CHEBI:65314"/>
        <dbReference type="ChEBI" id="CHEBI:65315"/>
    </reaction>
</comment>
<dbReference type="NCBIfam" id="TIGR00005">
    <property type="entry name" value="rluA_subfam"/>
    <property type="match status" value="1"/>
</dbReference>
<evidence type="ECO:0000259" key="6">
    <source>
        <dbReference type="SMART" id="SM00363"/>
    </source>
</evidence>
<reference evidence="7 8" key="1">
    <citation type="submission" date="2015-09" db="EMBL/GenBank/DDBJ databases">
        <title>Sorangium comparison.</title>
        <authorList>
            <person name="Zaburannyi N."/>
            <person name="Bunk B."/>
            <person name="Overmann J."/>
            <person name="Mueller R."/>
        </authorList>
    </citation>
    <scope>NUCLEOTIDE SEQUENCE [LARGE SCALE GENOMIC DNA]</scope>
    <source>
        <strain evidence="7 8">So ceGT47</strain>
    </source>
</reference>
<keyword evidence="4" id="KW-0694">RNA-binding</keyword>
<organism evidence="7 8">
    <name type="scientific">Sorangium cellulosum</name>
    <name type="common">Polyangium cellulosum</name>
    <dbReference type="NCBI Taxonomy" id="56"/>
    <lineage>
        <taxon>Bacteria</taxon>
        <taxon>Pseudomonadati</taxon>
        <taxon>Myxococcota</taxon>
        <taxon>Polyangia</taxon>
        <taxon>Polyangiales</taxon>
        <taxon>Polyangiaceae</taxon>
        <taxon>Sorangium</taxon>
    </lineage>
</organism>
<evidence type="ECO:0000256" key="4">
    <source>
        <dbReference type="PROSITE-ProRule" id="PRU00182"/>
    </source>
</evidence>
<dbReference type="CDD" id="cd02869">
    <property type="entry name" value="PseudoU_synth_RluA_like"/>
    <property type="match status" value="1"/>
</dbReference>
<dbReference type="RefSeq" id="WP_129351397.1">
    <property type="nucleotide sequence ID" value="NZ_CP012670.1"/>
</dbReference>
<dbReference type="InterPro" id="IPR036986">
    <property type="entry name" value="S4_RNA-bd_sf"/>
</dbReference>
<comment type="similarity">
    <text evidence="1 5">Belongs to the pseudouridine synthase RluA family.</text>
</comment>
<dbReference type="Gene3D" id="3.10.290.10">
    <property type="entry name" value="RNA-binding S4 domain"/>
    <property type="match status" value="1"/>
</dbReference>
<comment type="function">
    <text evidence="5">Responsible for synthesis of pseudouridine from uracil.</text>
</comment>
<gene>
    <name evidence="7" type="ORF">SOCEGT47_053860</name>
</gene>
<dbReference type="OrthoDB" id="128480at2"/>
<evidence type="ECO:0000256" key="5">
    <source>
        <dbReference type="RuleBase" id="RU362028"/>
    </source>
</evidence>
<dbReference type="InterPro" id="IPR006224">
    <property type="entry name" value="PsdUridine_synth_RluA-like_CS"/>
</dbReference>
<protein>
    <recommendedName>
        <fullName evidence="5">Pseudouridine synthase</fullName>
        <ecNumber evidence="5">5.4.99.-</ecNumber>
    </recommendedName>
</protein>
<dbReference type="PROSITE" id="PS50889">
    <property type="entry name" value="S4"/>
    <property type="match status" value="1"/>
</dbReference>
<dbReference type="Pfam" id="PF00849">
    <property type="entry name" value="PseudoU_synth_2"/>
    <property type="match status" value="1"/>
</dbReference>
<feature type="active site" evidence="3">
    <location>
        <position position="153"/>
    </location>
</feature>
<evidence type="ECO:0000256" key="3">
    <source>
        <dbReference type="PIRSR" id="PIRSR606225-1"/>
    </source>
</evidence>
<dbReference type="InterPro" id="IPR002942">
    <property type="entry name" value="S4_RNA-bd"/>
</dbReference>
<dbReference type="SUPFAM" id="SSF55120">
    <property type="entry name" value="Pseudouridine synthase"/>
    <property type="match status" value="1"/>
</dbReference>
<dbReference type="Pfam" id="PF01479">
    <property type="entry name" value="S4"/>
    <property type="match status" value="1"/>
</dbReference>
<dbReference type="EMBL" id="CP012670">
    <property type="protein sequence ID" value="AUX24846.1"/>
    <property type="molecule type" value="Genomic_DNA"/>
</dbReference>
<proteinExistence type="inferred from homology"/>
<dbReference type="GO" id="GO:0000455">
    <property type="term" value="P:enzyme-directed rRNA pseudouridine synthesis"/>
    <property type="evidence" value="ECO:0007669"/>
    <property type="project" value="UniProtKB-ARBA"/>
</dbReference>
<dbReference type="InterPro" id="IPR050188">
    <property type="entry name" value="RluA_PseudoU_synthase"/>
</dbReference>
<evidence type="ECO:0000313" key="8">
    <source>
        <dbReference type="Proteomes" id="UP000295781"/>
    </source>
</evidence>
<dbReference type="GO" id="GO:0120159">
    <property type="term" value="F:rRNA pseudouridine synthase activity"/>
    <property type="evidence" value="ECO:0007669"/>
    <property type="project" value="UniProtKB-ARBA"/>
</dbReference>
<evidence type="ECO:0000313" key="7">
    <source>
        <dbReference type="EMBL" id="AUX24846.1"/>
    </source>
</evidence>
<dbReference type="InterPro" id="IPR006145">
    <property type="entry name" value="PsdUridine_synth_RsuA/RluA"/>
</dbReference>
<dbReference type="PANTHER" id="PTHR21600:SF44">
    <property type="entry name" value="RIBOSOMAL LARGE SUBUNIT PSEUDOURIDINE SYNTHASE D"/>
    <property type="match status" value="1"/>
</dbReference>
<dbReference type="InterPro" id="IPR006225">
    <property type="entry name" value="PsdUridine_synth_RluC/D"/>
</dbReference>
<accession>A0A4P2Q6U4</accession>
<dbReference type="GO" id="GO:0003723">
    <property type="term" value="F:RNA binding"/>
    <property type="evidence" value="ECO:0007669"/>
    <property type="project" value="UniProtKB-KW"/>
</dbReference>
<feature type="domain" description="RNA-binding S4" evidence="6">
    <location>
        <begin position="19"/>
        <end position="85"/>
    </location>
</feature>
<dbReference type="CDD" id="cd00165">
    <property type="entry name" value="S4"/>
    <property type="match status" value="1"/>
</dbReference>
<dbReference type="InterPro" id="IPR020103">
    <property type="entry name" value="PsdUridine_synth_cat_dom_sf"/>
</dbReference>
<dbReference type="Proteomes" id="UP000295781">
    <property type="component" value="Chromosome"/>
</dbReference>
<keyword evidence="2 5" id="KW-0413">Isomerase</keyword>
<evidence type="ECO:0000256" key="2">
    <source>
        <dbReference type="ARBA" id="ARBA00023235"/>
    </source>
</evidence>